<sequence>MTANNTASEAQGNCLLEQRDRSPEPSRVGLNGLGPVMGAEETVSGGTLQAAVWERWQWEGCLIVGWKRRRCGR</sequence>
<reference evidence="2" key="1">
    <citation type="thesis" date="2021" institute="BYU ScholarsArchive" country="Provo, UT, USA">
        <title>Applications of and Algorithms for Genome Assembly and Genomic Analyses with an Emphasis on Marine Teleosts.</title>
        <authorList>
            <person name="Pickett B.D."/>
        </authorList>
    </citation>
    <scope>NUCLEOTIDE SEQUENCE</scope>
    <source>
        <strain evidence="2">HI-2016</strain>
    </source>
</reference>
<comment type="caution">
    <text evidence="2">The sequence shown here is derived from an EMBL/GenBank/DDBJ whole genome shotgun (WGS) entry which is preliminary data.</text>
</comment>
<protein>
    <submittedName>
        <fullName evidence="2">Uncharacterized protein</fullName>
    </submittedName>
</protein>
<dbReference type="AlphaFoldDB" id="A0A8T2N7S4"/>
<gene>
    <name evidence="2" type="ORF">JZ751_003385</name>
</gene>
<feature type="region of interest" description="Disordered" evidence="1">
    <location>
        <begin position="1"/>
        <end position="29"/>
    </location>
</feature>
<name>A0A8T2N7S4_9TELE</name>
<feature type="compositionally biased region" description="Polar residues" evidence="1">
    <location>
        <begin position="1"/>
        <end position="11"/>
    </location>
</feature>
<dbReference type="EMBL" id="JAFBMS010000104">
    <property type="protein sequence ID" value="KAG9335986.1"/>
    <property type="molecule type" value="Genomic_DNA"/>
</dbReference>
<evidence type="ECO:0000313" key="2">
    <source>
        <dbReference type="EMBL" id="KAG9335986.1"/>
    </source>
</evidence>
<evidence type="ECO:0000313" key="3">
    <source>
        <dbReference type="Proteomes" id="UP000824540"/>
    </source>
</evidence>
<dbReference type="Proteomes" id="UP000824540">
    <property type="component" value="Unassembled WGS sequence"/>
</dbReference>
<proteinExistence type="predicted"/>
<evidence type="ECO:0000256" key="1">
    <source>
        <dbReference type="SAM" id="MobiDB-lite"/>
    </source>
</evidence>
<accession>A0A8T2N7S4</accession>
<organism evidence="2 3">
    <name type="scientific">Albula glossodonta</name>
    <name type="common">roundjaw bonefish</name>
    <dbReference type="NCBI Taxonomy" id="121402"/>
    <lineage>
        <taxon>Eukaryota</taxon>
        <taxon>Metazoa</taxon>
        <taxon>Chordata</taxon>
        <taxon>Craniata</taxon>
        <taxon>Vertebrata</taxon>
        <taxon>Euteleostomi</taxon>
        <taxon>Actinopterygii</taxon>
        <taxon>Neopterygii</taxon>
        <taxon>Teleostei</taxon>
        <taxon>Albuliformes</taxon>
        <taxon>Albulidae</taxon>
        <taxon>Albula</taxon>
    </lineage>
</organism>
<keyword evidence="3" id="KW-1185">Reference proteome</keyword>